<evidence type="ECO:0000313" key="2">
    <source>
        <dbReference type="EMBL" id="MBA6156641.1"/>
    </source>
</evidence>
<dbReference type="Gene3D" id="2.60.120.10">
    <property type="entry name" value="Jelly Rolls"/>
    <property type="match status" value="1"/>
</dbReference>
<dbReference type="Proteomes" id="UP000563906">
    <property type="component" value="Unassembled WGS sequence"/>
</dbReference>
<dbReference type="RefSeq" id="WP_182125140.1">
    <property type="nucleotide sequence ID" value="NZ_JACGLS010000003.1"/>
</dbReference>
<evidence type="ECO:0000313" key="3">
    <source>
        <dbReference type="Proteomes" id="UP000563906"/>
    </source>
</evidence>
<dbReference type="AlphaFoldDB" id="A0A839ASL8"/>
<accession>A0A839ASL8</accession>
<gene>
    <name evidence="2" type="ORF">H3Z83_08960</name>
</gene>
<name>A0A839ASL8_9FLAO</name>
<keyword evidence="3" id="KW-1185">Reference proteome</keyword>
<comment type="caution">
    <text evidence="2">The sequence shown here is derived from an EMBL/GenBank/DDBJ whole genome shotgun (WGS) entry which is preliminary data.</text>
</comment>
<evidence type="ECO:0000259" key="1">
    <source>
        <dbReference type="PROSITE" id="PS50042"/>
    </source>
</evidence>
<dbReference type="InterPro" id="IPR018490">
    <property type="entry name" value="cNMP-bd_dom_sf"/>
</dbReference>
<reference evidence="2 3" key="1">
    <citation type="submission" date="2020-07" db="EMBL/GenBank/DDBJ databases">
        <title>Bacterium isolated from marine sediment.</title>
        <authorList>
            <person name="Shang D."/>
            <person name="Du Z.-J."/>
        </authorList>
    </citation>
    <scope>NUCLEOTIDE SEQUENCE [LARGE SCALE GENOMIC DNA]</scope>
    <source>
        <strain evidence="2 3">S7007</strain>
    </source>
</reference>
<dbReference type="Pfam" id="PF00027">
    <property type="entry name" value="cNMP_binding"/>
    <property type="match status" value="1"/>
</dbReference>
<feature type="domain" description="Cyclic nucleotide-binding" evidence="1">
    <location>
        <begin position="11"/>
        <end position="114"/>
    </location>
</feature>
<organism evidence="2 3">
    <name type="scientific">Tenacibaculum pelagium</name>
    <dbReference type="NCBI Taxonomy" id="2759527"/>
    <lineage>
        <taxon>Bacteria</taxon>
        <taxon>Pseudomonadati</taxon>
        <taxon>Bacteroidota</taxon>
        <taxon>Flavobacteriia</taxon>
        <taxon>Flavobacteriales</taxon>
        <taxon>Flavobacteriaceae</taxon>
        <taxon>Tenacibaculum</taxon>
    </lineage>
</organism>
<dbReference type="InterPro" id="IPR014710">
    <property type="entry name" value="RmlC-like_jellyroll"/>
</dbReference>
<dbReference type="InterPro" id="IPR000595">
    <property type="entry name" value="cNMP-bd_dom"/>
</dbReference>
<dbReference type="SUPFAM" id="SSF51206">
    <property type="entry name" value="cAMP-binding domain-like"/>
    <property type="match status" value="1"/>
</dbReference>
<dbReference type="CDD" id="cd00038">
    <property type="entry name" value="CAP_ED"/>
    <property type="match status" value="1"/>
</dbReference>
<sequence>MKNDIEKFLYQFIDLPENIISLFEGILTYSEINALDFFIKSNEYPTEFFIIKTGLIRSYLETEDGKEITRNIFTPGQVASSLSAVIKNTPSELNYQALTKVTGYKADFLKFKELTLNHHELSLLYIKTLEDSYLKAENVILDISTHTSTERYLLLRKRVPNIDNLISQRHIASYLNITPVQLSRIKKKLLKNT</sequence>
<dbReference type="PROSITE" id="PS50042">
    <property type="entry name" value="CNMP_BINDING_3"/>
    <property type="match status" value="1"/>
</dbReference>
<dbReference type="EMBL" id="JACGLS010000003">
    <property type="protein sequence ID" value="MBA6156641.1"/>
    <property type="molecule type" value="Genomic_DNA"/>
</dbReference>
<proteinExistence type="predicted"/>
<protein>
    <submittedName>
        <fullName evidence="2">Crp/Fnr family transcriptional regulator</fullName>
    </submittedName>
</protein>